<dbReference type="SUPFAM" id="SSF48371">
    <property type="entry name" value="ARM repeat"/>
    <property type="match status" value="1"/>
</dbReference>
<dbReference type="AlphaFoldDB" id="A0A4P9ZUV2"/>
<protein>
    <submittedName>
        <fullName evidence="4">Interferon-related developmental regulator-domain-containing protein</fullName>
    </submittedName>
</protein>
<evidence type="ECO:0000313" key="5">
    <source>
        <dbReference type="Proteomes" id="UP000268162"/>
    </source>
</evidence>
<dbReference type="EMBL" id="ML002627">
    <property type="protein sequence ID" value="RKP36592.1"/>
    <property type="molecule type" value="Genomic_DNA"/>
</dbReference>
<dbReference type="STRING" id="215637.A0A4P9ZUV2"/>
<dbReference type="PANTHER" id="PTHR12354:SF1">
    <property type="entry name" value="INTERFERON-RELATED DEVELOPMENTAL REGULATOR 1"/>
    <property type="match status" value="1"/>
</dbReference>
<gene>
    <name evidence="4" type="ORF">BJ085DRAFT_37462</name>
</gene>
<organism evidence="4 5">
    <name type="scientific">Dimargaris cristalligena</name>
    <dbReference type="NCBI Taxonomy" id="215637"/>
    <lineage>
        <taxon>Eukaryota</taxon>
        <taxon>Fungi</taxon>
        <taxon>Fungi incertae sedis</taxon>
        <taxon>Zoopagomycota</taxon>
        <taxon>Kickxellomycotina</taxon>
        <taxon>Dimargaritomycetes</taxon>
        <taxon>Dimargaritales</taxon>
        <taxon>Dimargaritaceae</taxon>
        <taxon>Dimargaris</taxon>
    </lineage>
</organism>
<dbReference type="InterPro" id="IPR011989">
    <property type="entry name" value="ARM-like"/>
</dbReference>
<dbReference type="InterPro" id="IPR007701">
    <property type="entry name" value="Interferon-rel_develop_reg_N"/>
</dbReference>
<reference evidence="5" key="1">
    <citation type="journal article" date="2018" name="Nat. Microbiol.">
        <title>Leveraging single-cell genomics to expand the fungal tree of life.</title>
        <authorList>
            <person name="Ahrendt S.R."/>
            <person name="Quandt C.A."/>
            <person name="Ciobanu D."/>
            <person name="Clum A."/>
            <person name="Salamov A."/>
            <person name="Andreopoulos B."/>
            <person name="Cheng J.F."/>
            <person name="Woyke T."/>
            <person name="Pelin A."/>
            <person name="Henrissat B."/>
            <person name="Reynolds N.K."/>
            <person name="Benny G.L."/>
            <person name="Smith M.E."/>
            <person name="James T.Y."/>
            <person name="Grigoriev I.V."/>
        </authorList>
    </citation>
    <scope>NUCLEOTIDE SEQUENCE [LARGE SCALE GENOMIC DNA]</scope>
    <source>
        <strain evidence="5">RSA 468</strain>
    </source>
</reference>
<comment type="similarity">
    <text evidence="1">Belongs to the IFRD family.</text>
</comment>
<feature type="domain" description="Interferon-related developmental regulator N-terminal" evidence="3">
    <location>
        <begin position="80"/>
        <end position="341"/>
    </location>
</feature>
<sequence length="442" mass="48413">MSLMRQSLRAALSQKGGPIKGLPGSRKSTPAASRQGSDAEGSDDDHLDSDSDTSLATDDFILNGHADGSLGGPPLLGSGDDTFEELVRDNIDKLTEKRASTREEALQWLIRAMALRYAADALESSQETFLDALRRAVRAGKSSRETLLAARGIALWFVTLGADQEQAYEDLSTLLRPLIKSVRNPATKAQCILSLAVACFIACQDVFATADLCRYLLPIIASPKETPEVLESALVSLGLLVSALNGAPSLAGKIFNEVIGPLAKCLGSDQVQVRIASGQTIALLYAMLRYRSGESDHPAAWDDAPLVDQLHALVADSSRRRSKKERAAQKAALRQVLRTVEDGDDPSLTFKTKYGTLVFDDWIQIHRLQVFRLVLNEGLLNHFQENDLLQDIFGTAFSDLALHTGPTERVVHSPRSQVAKERTLRKTKQRDIRYQANYSMDE</sequence>
<evidence type="ECO:0000256" key="1">
    <source>
        <dbReference type="ARBA" id="ARBA00008828"/>
    </source>
</evidence>
<dbReference type="Pfam" id="PF05004">
    <property type="entry name" value="IFRD"/>
    <property type="match status" value="1"/>
</dbReference>
<dbReference type="Proteomes" id="UP000268162">
    <property type="component" value="Unassembled WGS sequence"/>
</dbReference>
<dbReference type="Gene3D" id="1.25.10.10">
    <property type="entry name" value="Leucine-rich Repeat Variant"/>
    <property type="match status" value="1"/>
</dbReference>
<dbReference type="InterPro" id="IPR016024">
    <property type="entry name" value="ARM-type_fold"/>
</dbReference>
<feature type="region of interest" description="Disordered" evidence="2">
    <location>
        <begin position="1"/>
        <end position="54"/>
    </location>
</feature>
<evidence type="ECO:0000256" key="2">
    <source>
        <dbReference type="SAM" id="MobiDB-lite"/>
    </source>
</evidence>
<feature type="compositionally biased region" description="Acidic residues" evidence="2">
    <location>
        <begin position="40"/>
        <end position="51"/>
    </location>
</feature>
<dbReference type="OrthoDB" id="18978at2759"/>
<evidence type="ECO:0000313" key="4">
    <source>
        <dbReference type="EMBL" id="RKP36592.1"/>
    </source>
</evidence>
<accession>A0A4P9ZUV2</accession>
<evidence type="ECO:0000259" key="3">
    <source>
        <dbReference type="Pfam" id="PF05004"/>
    </source>
</evidence>
<feature type="compositionally biased region" description="Polar residues" evidence="2">
    <location>
        <begin position="26"/>
        <end position="36"/>
    </location>
</feature>
<proteinExistence type="inferred from homology"/>
<name>A0A4P9ZUV2_9FUNG</name>
<dbReference type="PANTHER" id="PTHR12354">
    <property type="entry name" value="INTERFERON-RELATED DEVELOPMENTAL REGULATOR"/>
    <property type="match status" value="1"/>
</dbReference>
<keyword evidence="5" id="KW-1185">Reference proteome</keyword>
<dbReference type="InterPro" id="IPR039777">
    <property type="entry name" value="IFRD"/>
</dbReference>